<proteinExistence type="predicted"/>
<comment type="caution">
    <text evidence="3">The sequence shown here is derived from an EMBL/GenBank/DDBJ whole genome shotgun (WGS) entry which is preliminary data.</text>
</comment>
<dbReference type="Proteomes" id="UP000075806">
    <property type="component" value="Unassembled WGS sequence"/>
</dbReference>
<evidence type="ECO:0000256" key="2">
    <source>
        <dbReference type="SAM" id="SignalP"/>
    </source>
</evidence>
<keyword evidence="2" id="KW-0732">Signal</keyword>
<keyword evidence="4" id="KW-1185">Reference proteome</keyword>
<keyword evidence="1" id="KW-0472">Membrane</keyword>
<evidence type="ECO:0000313" key="4">
    <source>
        <dbReference type="Proteomes" id="UP000075806"/>
    </source>
</evidence>
<accession>A0A161PCX6</accession>
<keyword evidence="1" id="KW-0812">Transmembrane</keyword>
<sequence length="66" mass="7066">MIKKIIAAMTAFLALFMFSFQSVLAAGGGEEEVTQAATLGMTNILLIILSVATIITMIYLLIRDNG</sequence>
<organism evidence="3 4">
    <name type="scientific">Alkalihalobacillus trypoxylicola</name>
    <dbReference type="NCBI Taxonomy" id="519424"/>
    <lineage>
        <taxon>Bacteria</taxon>
        <taxon>Bacillati</taxon>
        <taxon>Bacillota</taxon>
        <taxon>Bacilli</taxon>
        <taxon>Bacillales</taxon>
        <taxon>Bacillaceae</taxon>
        <taxon>Alkalihalobacillus</taxon>
    </lineage>
</organism>
<dbReference type="AlphaFoldDB" id="A0A161PCX6"/>
<reference evidence="3" key="1">
    <citation type="submission" date="2016-02" db="EMBL/GenBank/DDBJ databases">
        <title>Genome sequence of Bacillus trypoxylicola KCTC 13244(T).</title>
        <authorList>
            <person name="Jeong H."/>
            <person name="Park S.-H."/>
            <person name="Choi S.-K."/>
        </authorList>
    </citation>
    <scope>NUCLEOTIDE SEQUENCE [LARGE SCALE GENOMIC DNA]</scope>
    <source>
        <strain evidence="3">KCTC 13244</strain>
    </source>
</reference>
<feature type="signal peptide" evidence="2">
    <location>
        <begin position="1"/>
        <end position="25"/>
    </location>
</feature>
<evidence type="ECO:0000256" key="1">
    <source>
        <dbReference type="SAM" id="Phobius"/>
    </source>
</evidence>
<protein>
    <submittedName>
        <fullName evidence="3">Uncharacterized protein</fullName>
    </submittedName>
</protein>
<name>A0A161PCX6_9BACI</name>
<keyword evidence="1" id="KW-1133">Transmembrane helix</keyword>
<dbReference type="RefSeq" id="WP_061950290.1">
    <property type="nucleotide sequence ID" value="NZ_LTAO01000040.1"/>
</dbReference>
<dbReference type="EMBL" id="LTAO01000040">
    <property type="protein sequence ID" value="KYG25515.1"/>
    <property type="molecule type" value="Genomic_DNA"/>
</dbReference>
<feature type="transmembrane region" description="Helical" evidence="1">
    <location>
        <begin position="41"/>
        <end position="62"/>
    </location>
</feature>
<gene>
    <name evidence="3" type="ORF">AZF04_13570</name>
</gene>
<feature type="chain" id="PRO_5007824516" evidence="2">
    <location>
        <begin position="26"/>
        <end position="66"/>
    </location>
</feature>
<evidence type="ECO:0000313" key="3">
    <source>
        <dbReference type="EMBL" id="KYG25515.1"/>
    </source>
</evidence>